<dbReference type="AlphaFoldDB" id="D6Z3X5"/>
<proteinExistence type="inferred from homology"/>
<dbReference type="GO" id="GO:0017038">
    <property type="term" value="P:protein import"/>
    <property type="evidence" value="ECO:0007669"/>
    <property type="project" value="TreeGrafter"/>
</dbReference>
<feature type="domain" description="MotA/TolQ/ExbB proton channel" evidence="10">
    <location>
        <begin position="87"/>
        <end position="185"/>
    </location>
</feature>
<comment type="similarity">
    <text evidence="8">Belongs to the exbB/tolQ family.</text>
</comment>
<evidence type="ECO:0000256" key="4">
    <source>
        <dbReference type="ARBA" id="ARBA00022692"/>
    </source>
</evidence>
<sequence length="210" mass="23067">MLQLFHSGGPLMYPLLACSVIALAVVIERGLFWALVEYHRRRELVDEVLELSRAGRLEKVREKVSGCRDYVVRILISGILHRDFSPAKAMEAAAADELQRMRRFMGVLDTMITVAPLLGILGTVVGIINSFEMLEAAGIEEPGKVTAGIAQALITTATGLSIAIFAVFPYNYFNARAENAVLNIEKYATSLEIIFQKTAEQVPAKSAEEP</sequence>
<feature type="transmembrane region" description="Helical" evidence="9">
    <location>
        <begin position="107"/>
        <end position="128"/>
    </location>
</feature>
<dbReference type="EMBL" id="CP001940">
    <property type="protein sequence ID" value="ADH86250.1"/>
    <property type="molecule type" value="Genomic_DNA"/>
</dbReference>
<evidence type="ECO:0000256" key="8">
    <source>
        <dbReference type="RuleBase" id="RU004057"/>
    </source>
</evidence>
<evidence type="ECO:0000259" key="10">
    <source>
        <dbReference type="Pfam" id="PF01618"/>
    </source>
</evidence>
<dbReference type="PANTHER" id="PTHR30625:SF15">
    <property type="entry name" value="BIOPOLYMER TRANSPORT PROTEIN EXBB"/>
    <property type="match status" value="1"/>
</dbReference>
<evidence type="ECO:0000313" key="11">
    <source>
        <dbReference type="EMBL" id="ADH86250.1"/>
    </source>
</evidence>
<comment type="subcellular location">
    <subcellularLocation>
        <location evidence="1">Cell membrane</location>
        <topology evidence="1">Multi-pass membrane protein</topology>
    </subcellularLocation>
    <subcellularLocation>
        <location evidence="8">Membrane</location>
        <topology evidence="8">Multi-pass membrane protein</topology>
    </subcellularLocation>
</comment>
<dbReference type="OrthoDB" id="4045at2"/>
<dbReference type="InterPro" id="IPR050790">
    <property type="entry name" value="ExbB/TolQ_transport"/>
</dbReference>
<evidence type="ECO:0000256" key="6">
    <source>
        <dbReference type="ARBA" id="ARBA00022989"/>
    </source>
</evidence>
<dbReference type="InterPro" id="IPR002898">
    <property type="entry name" value="MotA_ExbB_proton_chnl"/>
</dbReference>
<dbReference type="GO" id="GO:0005886">
    <property type="term" value="C:plasma membrane"/>
    <property type="evidence" value="ECO:0007669"/>
    <property type="project" value="UniProtKB-SubCell"/>
</dbReference>
<evidence type="ECO:0000313" key="12">
    <source>
        <dbReference type="Proteomes" id="UP000001508"/>
    </source>
</evidence>
<keyword evidence="4 9" id="KW-0812">Transmembrane</keyword>
<dbReference type="RefSeq" id="WP_013163777.1">
    <property type="nucleotide sequence ID" value="NC_014216.1"/>
</dbReference>
<evidence type="ECO:0000256" key="3">
    <source>
        <dbReference type="ARBA" id="ARBA00022475"/>
    </source>
</evidence>
<evidence type="ECO:0000256" key="1">
    <source>
        <dbReference type="ARBA" id="ARBA00004651"/>
    </source>
</evidence>
<dbReference type="PANTHER" id="PTHR30625">
    <property type="entry name" value="PROTEIN TOLQ"/>
    <property type="match status" value="1"/>
</dbReference>
<keyword evidence="7 9" id="KW-0472">Membrane</keyword>
<dbReference type="Proteomes" id="UP000001508">
    <property type="component" value="Chromosome"/>
</dbReference>
<protein>
    <submittedName>
        <fullName evidence="11">MotA/TolQ/ExbB proton channel</fullName>
    </submittedName>
</protein>
<dbReference type="Pfam" id="PF01618">
    <property type="entry name" value="MotA_ExbB"/>
    <property type="match status" value="1"/>
</dbReference>
<accession>D6Z3X5</accession>
<dbReference type="eggNOG" id="COG0811">
    <property type="taxonomic scope" value="Bacteria"/>
</dbReference>
<evidence type="ECO:0000256" key="2">
    <source>
        <dbReference type="ARBA" id="ARBA00022448"/>
    </source>
</evidence>
<reference evidence="12" key="1">
    <citation type="submission" date="2010-02" db="EMBL/GenBank/DDBJ databases">
        <title>Complete sequence of Desulfurivibrio alkaliphilus AHT2.</title>
        <authorList>
            <consortium name="US DOE Joint Genome Institute"/>
            <person name="Pitluck S."/>
            <person name="Chertkov O."/>
            <person name="Detter J.C."/>
            <person name="Han C."/>
            <person name="Tapia R."/>
            <person name="Larimer F."/>
            <person name="Land M."/>
            <person name="Hauser L."/>
            <person name="Kyrpides N."/>
            <person name="Mikhailova N."/>
            <person name="Sorokin D.Y."/>
            <person name="Muyzer G."/>
            <person name="Woyke T."/>
        </authorList>
    </citation>
    <scope>NUCLEOTIDE SEQUENCE [LARGE SCALE GENOMIC DNA]</scope>
    <source>
        <strain evidence="12">DSM 19089 / UNIQEM U267 / AHT2</strain>
    </source>
</reference>
<dbReference type="InParanoid" id="D6Z3X5"/>
<dbReference type="STRING" id="589865.DaAHT2_1555"/>
<gene>
    <name evidence="11" type="ordered locus">DaAHT2_1555</name>
</gene>
<dbReference type="HOGENOM" id="CLU_053325_4_4_7"/>
<evidence type="ECO:0000256" key="9">
    <source>
        <dbReference type="SAM" id="Phobius"/>
    </source>
</evidence>
<keyword evidence="6 9" id="KW-1133">Transmembrane helix</keyword>
<feature type="transmembrane region" description="Helical" evidence="9">
    <location>
        <begin position="148"/>
        <end position="168"/>
    </location>
</feature>
<name>D6Z3X5_DESAT</name>
<keyword evidence="2 8" id="KW-0813">Transport</keyword>
<dbReference type="KEGG" id="dak:DaAHT2_1555"/>
<keyword evidence="12" id="KW-1185">Reference proteome</keyword>
<evidence type="ECO:0000256" key="7">
    <source>
        <dbReference type="ARBA" id="ARBA00023136"/>
    </source>
</evidence>
<evidence type="ECO:0000256" key="5">
    <source>
        <dbReference type="ARBA" id="ARBA00022927"/>
    </source>
</evidence>
<feature type="transmembrane region" description="Helical" evidence="9">
    <location>
        <begin position="12"/>
        <end position="36"/>
    </location>
</feature>
<organism evidence="11 12">
    <name type="scientific">Desulfurivibrio alkaliphilus (strain DSM 19089 / UNIQEM U267 / AHT2)</name>
    <dbReference type="NCBI Taxonomy" id="589865"/>
    <lineage>
        <taxon>Bacteria</taxon>
        <taxon>Pseudomonadati</taxon>
        <taxon>Thermodesulfobacteriota</taxon>
        <taxon>Desulfobulbia</taxon>
        <taxon>Desulfobulbales</taxon>
        <taxon>Desulfobulbaceae</taxon>
        <taxon>Desulfurivibrio</taxon>
    </lineage>
</organism>
<keyword evidence="3" id="KW-1003">Cell membrane</keyword>
<keyword evidence="5 8" id="KW-0653">Protein transport</keyword>